<comment type="cofactor">
    <cofactor evidence="1 5">
        <name>FAD</name>
        <dbReference type="ChEBI" id="CHEBI:57692"/>
    </cofactor>
</comment>
<dbReference type="InterPro" id="IPR036250">
    <property type="entry name" value="AcylCo_DH-like_C"/>
</dbReference>
<dbReference type="Pfam" id="PF02770">
    <property type="entry name" value="Acyl-CoA_dh_M"/>
    <property type="match status" value="1"/>
</dbReference>
<dbReference type="InterPro" id="IPR046373">
    <property type="entry name" value="Acyl-CoA_Oxase/DH_mid-dom_sf"/>
</dbReference>
<keyword evidence="3 5" id="KW-0285">Flavoprotein</keyword>
<dbReference type="Gene3D" id="2.40.110.10">
    <property type="entry name" value="Butyryl-CoA Dehydrogenase, subunit A, domain 2"/>
    <property type="match status" value="1"/>
</dbReference>
<accession>A0A6J4V8T8</accession>
<gene>
    <name evidence="9" type="ORF">AVDCRST_MAG18-1730</name>
</gene>
<dbReference type="InterPro" id="IPR037069">
    <property type="entry name" value="AcylCoA_DH/ox_N_sf"/>
</dbReference>
<dbReference type="InterPro" id="IPR006091">
    <property type="entry name" value="Acyl-CoA_Oxase/DH_mid-dom"/>
</dbReference>
<dbReference type="PANTHER" id="PTHR43188:SF1">
    <property type="entry name" value="ACYL-COA DEHYDROGENASE"/>
    <property type="match status" value="1"/>
</dbReference>
<feature type="domain" description="Acyl-CoA dehydrogenase/oxidase C-terminal" evidence="6">
    <location>
        <begin position="280"/>
        <end position="418"/>
    </location>
</feature>
<proteinExistence type="inferred from homology"/>
<dbReference type="InterPro" id="IPR006089">
    <property type="entry name" value="Acyl-CoA_DH_CS"/>
</dbReference>
<evidence type="ECO:0000256" key="5">
    <source>
        <dbReference type="RuleBase" id="RU362125"/>
    </source>
</evidence>
<evidence type="ECO:0000256" key="4">
    <source>
        <dbReference type="ARBA" id="ARBA00022827"/>
    </source>
</evidence>
<feature type="domain" description="Acyl-CoA oxidase/dehydrogenase middle" evidence="7">
    <location>
        <begin position="166"/>
        <end position="258"/>
    </location>
</feature>
<dbReference type="Gene3D" id="1.10.540.10">
    <property type="entry name" value="Acyl-CoA dehydrogenase/oxidase, N-terminal domain"/>
    <property type="match status" value="1"/>
</dbReference>
<dbReference type="SUPFAM" id="SSF47203">
    <property type="entry name" value="Acyl-CoA dehydrogenase C-terminal domain-like"/>
    <property type="match status" value="1"/>
</dbReference>
<keyword evidence="5 9" id="KW-0560">Oxidoreductase</keyword>
<dbReference type="GO" id="GO:0050660">
    <property type="term" value="F:flavin adenine dinucleotide binding"/>
    <property type="evidence" value="ECO:0007669"/>
    <property type="project" value="InterPro"/>
</dbReference>
<keyword evidence="4 5" id="KW-0274">FAD</keyword>
<evidence type="ECO:0000259" key="7">
    <source>
        <dbReference type="Pfam" id="PF02770"/>
    </source>
</evidence>
<dbReference type="EMBL" id="CADCWN010000133">
    <property type="protein sequence ID" value="CAA9568656.1"/>
    <property type="molecule type" value="Genomic_DNA"/>
</dbReference>
<dbReference type="EC" id="1.3.99.7" evidence="9"/>
<dbReference type="Pfam" id="PF02771">
    <property type="entry name" value="Acyl-CoA_dh_N"/>
    <property type="match status" value="1"/>
</dbReference>
<dbReference type="PROSITE" id="PS00073">
    <property type="entry name" value="ACYL_COA_DH_2"/>
    <property type="match status" value="1"/>
</dbReference>
<dbReference type="GO" id="GO:0006635">
    <property type="term" value="P:fatty acid beta-oxidation"/>
    <property type="evidence" value="ECO:0007669"/>
    <property type="project" value="InterPro"/>
</dbReference>
<evidence type="ECO:0000259" key="6">
    <source>
        <dbReference type="Pfam" id="PF00441"/>
    </source>
</evidence>
<evidence type="ECO:0000313" key="9">
    <source>
        <dbReference type="EMBL" id="CAA9568656.1"/>
    </source>
</evidence>
<dbReference type="InterPro" id="IPR013786">
    <property type="entry name" value="AcylCoA_DH/ox_N"/>
</dbReference>
<evidence type="ECO:0000259" key="8">
    <source>
        <dbReference type="Pfam" id="PF02771"/>
    </source>
</evidence>
<dbReference type="Pfam" id="PF00441">
    <property type="entry name" value="Acyl-CoA_dh_1"/>
    <property type="match status" value="1"/>
</dbReference>
<name>A0A6J4V8T8_9BACT</name>
<evidence type="ECO:0000256" key="3">
    <source>
        <dbReference type="ARBA" id="ARBA00022630"/>
    </source>
</evidence>
<dbReference type="InterPro" id="IPR009100">
    <property type="entry name" value="AcylCoA_DH/oxidase_NM_dom_sf"/>
</dbReference>
<sequence>MTSTIPNLHLGEQSAELMRPGASRETAARSTNLVGEVFPRVDFYAIDELLSDEERAIRDKVRDFVDREVIPIIGPYWERAEFPWELVPKIAELGIVGGALRGYGCPGLSPLADGLIAAELARGDASVSTWIGVHSGLAMGSIYVGGNEEQKRHWLPQMARMEKLGAFGLTEPLRGSDASHIETTARRDGNSYVLNGAKRWIGLGHLADVVVVWARDLDNDGKVAGFLVEKGTPGVEAHLMAGKMALRSLGNADLTFTDARIPAENRLGNTNSFRETAIVLTMTRYGVACAALGNAMACYEATLAYATRREQFGKPIAGHQLIQQKLVWMLNEITAMQLICWRLGTLMAQGKMTAEQASLAKLNHSTKARKIAAEARDIMGGNGILLDNLVIRHFNDAEAIYSYEGTAEVQTLVVGRKITGIQAFA</sequence>
<organism evidence="9">
    <name type="scientific">uncultured Thermomicrobiales bacterium</name>
    <dbReference type="NCBI Taxonomy" id="1645740"/>
    <lineage>
        <taxon>Bacteria</taxon>
        <taxon>Pseudomonadati</taxon>
        <taxon>Thermomicrobiota</taxon>
        <taxon>Thermomicrobia</taxon>
        <taxon>Thermomicrobiales</taxon>
        <taxon>environmental samples</taxon>
    </lineage>
</organism>
<dbReference type="InterPro" id="IPR009075">
    <property type="entry name" value="AcylCo_DH/oxidase_C"/>
</dbReference>
<evidence type="ECO:0000256" key="1">
    <source>
        <dbReference type="ARBA" id="ARBA00001974"/>
    </source>
</evidence>
<dbReference type="Gene3D" id="1.20.140.10">
    <property type="entry name" value="Butyryl-CoA Dehydrogenase, subunit A, domain 3"/>
    <property type="match status" value="1"/>
</dbReference>
<reference evidence="9" key="1">
    <citation type="submission" date="2020-02" db="EMBL/GenBank/DDBJ databases">
        <authorList>
            <person name="Meier V. D."/>
        </authorList>
    </citation>
    <scope>NUCLEOTIDE SEQUENCE</scope>
    <source>
        <strain evidence="9">AVDCRST_MAG18</strain>
    </source>
</reference>
<dbReference type="SUPFAM" id="SSF56645">
    <property type="entry name" value="Acyl-CoA dehydrogenase NM domain-like"/>
    <property type="match status" value="1"/>
</dbReference>
<dbReference type="InterPro" id="IPR045008">
    <property type="entry name" value="ACX4-like"/>
</dbReference>
<comment type="similarity">
    <text evidence="2 5">Belongs to the acyl-CoA dehydrogenase family.</text>
</comment>
<dbReference type="PANTHER" id="PTHR43188">
    <property type="entry name" value="ACYL-COENZYME A OXIDASE"/>
    <property type="match status" value="1"/>
</dbReference>
<feature type="domain" description="Acyl-CoA dehydrogenase/oxidase N-terminal" evidence="8">
    <location>
        <begin position="51"/>
        <end position="162"/>
    </location>
</feature>
<dbReference type="AlphaFoldDB" id="A0A6J4V8T8"/>
<evidence type="ECO:0000256" key="2">
    <source>
        <dbReference type="ARBA" id="ARBA00009347"/>
    </source>
</evidence>
<dbReference type="GO" id="GO:0003995">
    <property type="term" value="F:acyl-CoA dehydrogenase activity"/>
    <property type="evidence" value="ECO:0007669"/>
    <property type="project" value="InterPro"/>
</dbReference>
<protein>
    <submittedName>
        <fullName evidence="9">Glutaryl-CoA dehydrogenase</fullName>
        <ecNumber evidence="9">1.3.99.7</ecNumber>
    </submittedName>
</protein>